<sequence length="60" mass="6950">ALSIYRHDKSTPLRCSQDLLIPSYSRSLVLSFLLIWPILCARRCPRERPRSIAQESDHSP</sequence>
<accession>A0A0C3HGJ7</accession>
<dbReference type="InParanoid" id="A0A0C3HGJ7"/>
<evidence type="ECO:0000313" key="1">
    <source>
        <dbReference type="EMBL" id="KIN01507.1"/>
    </source>
</evidence>
<proteinExistence type="predicted"/>
<gene>
    <name evidence="1" type="ORF">OIDMADRAFT_19315</name>
</gene>
<name>A0A0C3HGJ7_OIDMZ</name>
<feature type="non-terminal residue" evidence="1">
    <location>
        <position position="1"/>
    </location>
</feature>
<dbReference type="AlphaFoldDB" id="A0A0C3HGJ7"/>
<evidence type="ECO:0000313" key="2">
    <source>
        <dbReference type="Proteomes" id="UP000054321"/>
    </source>
</evidence>
<dbReference type="HOGENOM" id="CLU_2948169_0_0_1"/>
<keyword evidence="2" id="KW-1185">Reference proteome</keyword>
<dbReference type="Proteomes" id="UP000054321">
    <property type="component" value="Unassembled WGS sequence"/>
</dbReference>
<protein>
    <submittedName>
        <fullName evidence="1">Uncharacterized protein</fullName>
    </submittedName>
</protein>
<reference evidence="1 2" key="1">
    <citation type="submission" date="2014-04" db="EMBL/GenBank/DDBJ databases">
        <authorList>
            <consortium name="DOE Joint Genome Institute"/>
            <person name="Kuo A."/>
            <person name="Martino E."/>
            <person name="Perotto S."/>
            <person name="Kohler A."/>
            <person name="Nagy L.G."/>
            <person name="Floudas D."/>
            <person name="Copeland A."/>
            <person name="Barry K.W."/>
            <person name="Cichocki N."/>
            <person name="Veneault-Fourrey C."/>
            <person name="LaButti K."/>
            <person name="Lindquist E.A."/>
            <person name="Lipzen A."/>
            <person name="Lundell T."/>
            <person name="Morin E."/>
            <person name="Murat C."/>
            <person name="Sun H."/>
            <person name="Tunlid A."/>
            <person name="Henrissat B."/>
            <person name="Grigoriev I.V."/>
            <person name="Hibbett D.S."/>
            <person name="Martin F."/>
            <person name="Nordberg H.P."/>
            <person name="Cantor M.N."/>
            <person name="Hua S.X."/>
        </authorList>
    </citation>
    <scope>NUCLEOTIDE SEQUENCE [LARGE SCALE GENOMIC DNA]</scope>
    <source>
        <strain evidence="1 2">Zn</strain>
    </source>
</reference>
<dbReference type="EMBL" id="KN832876">
    <property type="protein sequence ID" value="KIN01507.1"/>
    <property type="molecule type" value="Genomic_DNA"/>
</dbReference>
<reference evidence="2" key="2">
    <citation type="submission" date="2015-01" db="EMBL/GenBank/DDBJ databases">
        <title>Evolutionary Origins and Diversification of the Mycorrhizal Mutualists.</title>
        <authorList>
            <consortium name="DOE Joint Genome Institute"/>
            <consortium name="Mycorrhizal Genomics Consortium"/>
            <person name="Kohler A."/>
            <person name="Kuo A."/>
            <person name="Nagy L.G."/>
            <person name="Floudas D."/>
            <person name="Copeland A."/>
            <person name="Barry K.W."/>
            <person name="Cichocki N."/>
            <person name="Veneault-Fourrey C."/>
            <person name="LaButti K."/>
            <person name="Lindquist E.A."/>
            <person name="Lipzen A."/>
            <person name="Lundell T."/>
            <person name="Morin E."/>
            <person name="Murat C."/>
            <person name="Riley R."/>
            <person name="Ohm R."/>
            <person name="Sun H."/>
            <person name="Tunlid A."/>
            <person name="Henrissat B."/>
            <person name="Grigoriev I.V."/>
            <person name="Hibbett D.S."/>
            <person name="Martin F."/>
        </authorList>
    </citation>
    <scope>NUCLEOTIDE SEQUENCE [LARGE SCALE GENOMIC DNA]</scope>
    <source>
        <strain evidence="2">Zn</strain>
    </source>
</reference>
<organism evidence="1 2">
    <name type="scientific">Oidiodendron maius (strain Zn)</name>
    <dbReference type="NCBI Taxonomy" id="913774"/>
    <lineage>
        <taxon>Eukaryota</taxon>
        <taxon>Fungi</taxon>
        <taxon>Dikarya</taxon>
        <taxon>Ascomycota</taxon>
        <taxon>Pezizomycotina</taxon>
        <taxon>Leotiomycetes</taxon>
        <taxon>Leotiomycetes incertae sedis</taxon>
        <taxon>Myxotrichaceae</taxon>
        <taxon>Oidiodendron</taxon>
    </lineage>
</organism>